<dbReference type="SUPFAM" id="SSF52047">
    <property type="entry name" value="RNI-like"/>
    <property type="match status" value="1"/>
</dbReference>
<dbReference type="OrthoDB" id="2268586at2759"/>
<protein>
    <submittedName>
        <fullName evidence="1">Uncharacterized protein</fullName>
    </submittedName>
</protein>
<dbReference type="Gene3D" id="3.80.10.10">
    <property type="entry name" value="Ribonuclease Inhibitor"/>
    <property type="match status" value="1"/>
</dbReference>
<sequence length="524" mass="60521">MVLNWQPHWKTLPTKSDLKIVPEDLLPYTAYIKRDSIKYLSIMNERGVPEYLSNVIDFVAEQDYNRISQVSLSMNSFLERDFFKLAACCGDALTDIRITNFGHERNIVQADTLLKHCPNLEKLFFQGMILNDPTLSSTLWKPNLNGFKHTKLTSLTLIYIIKSMSGFSFIAPFLQAAPKLKQLHLNMDNLDNAMDSSDMILFLQQNCPDLTTLAFSSIYTEGLYNDIFDKMATTTTTTLTEESNGIKEGNLKRLLLHGCVSRPHLVQNIFTTIVQRFSATLESIDLVGQEVLNEVTMRCLSSLVFVSLKRLKLMLRVLESIQNPELLESFFENSIPNVVHLSLIDVTFGKNNTTFPKLYSGTKYLRKLELMTINDFTEDDLASYLEMAGPQLQVLGLRLDLLGPISLSVLFTKCTNLKELTVFTLLRSIIVELHNQFEQWESGEKKRLRKLEIIFRGGMRQYPNEIIDGLINRMDQHAVEWYFEATCPKTKKKDYAIYNKYLRRQKFTHVEYRRQKSHNQQHAF</sequence>
<dbReference type="Proteomes" id="UP000646827">
    <property type="component" value="Unassembled WGS sequence"/>
</dbReference>
<accession>A0A8H7VFS2</accession>
<dbReference type="AlphaFoldDB" id="A0A8H7VFS2"/>
<comment type="caution">
    <text evidence="1">The sequence shown here is derived from an EMBL/GenBank/DDBJ whole genome shotgun (WGS) entry which is preliminary data.</text>
</comment>
<organism evidence="1 2">
    <name type="scientific">Circinella minor</name>
    <dbReference type="NCBI Taxonomy" id="1195481"/>
    <lineage>
        <taxon>Eukaryota</taxon>
        <taxon>Fungi</taxon>
        <taxon>Fungi incertae sedis</taxon>
        <taxon>Mucoromycota</taxon>
        <taxon>Mucoromycotina</taxon>
        <taxon>Mucoromycetes</taxon>
        <taxon>Mucorales</taxon>
        <taxon>Lichtheimiaceae</taxon>
        <taxon>Circinella</taxon>
    </lineage>
</organism>
<evidence type="ECO:0000313" key="2">
    <source>
        <dbReference type="Proteomes" id="UP000646827"/>
    </source>
</evidence>
<dbReference type="EMBL" id="JAEPRB010000206">
    <property type="protein sequence ID" value="KAG2218885.1"/>
    <property type="molecule type" value="Genomic_DNA"/>
</dbReference>
<evidence type="ECO:0000313" key="1">
    <source>
        <dbReference type="EMBL" id="KAG2218885.1"/>
    </source>
</evidence>
<proteinExistence type="predicted"/>
<dbReference type="InterPro" id="IPR032675">
    <property type="entry name" value="LRR_dom_sf"/>
</dbReference>
<keyword evidence="2" id="KW-1185">Reference proteome</keyword>
<reference evidence="1 2" key="1">
    <citation type="submission" date="2020-12" db="EMBL/GenBank/DDBJ databases">
        <title>Metabolic potential, ecology and presence of endohyphal bacteria is reflected in genomic diversity of Mucoromycotina.</title>
        <authorList>
            <person name="Muszewska A."/>
            <person name="Okrasinska A."/>
            <person name="Steczkiewicz K."/>
            <person name="Drgas O."/>
            <person name="Orlowska M."/>
            <person name="Perlinska-Lenart U."/>
            <person name="Aleksandrzak-Piekarczyk T."/>
            <person name="Szatraj K."/>
            <person name="Zielenkiewicz U."/>
            <person name="Pilsyk S."/>
            <person name="Malc E."/>
            <person name="Mieczkowski P."/>
            <person name="Kruszewska J.S."/>
            <person name="Biernat P."/>
            <person name="Pawlowska J."/>
        </authorList>
    </citation>
    <scope>NUCLEOTIDE SEQUENCE [LARGE SCALE GENOMIC DNA]</scope>
    <source>
        <strain evidence="1 2">CBS 142.35</strain>
    </source>
</reference>
<gene>
    <name evidence="1" type="ORF">INT45_003952</name>
</gene>
<name>A0A8H7VFS2_9FUNG</name>